<keyword evidence="3 6" id="KW-1133">Transmembrane helix</keyword>
<feature type="region of interest" description="Disordered" evidence="5">
    <location>
        <begin position="79"/>
        <end position="126"/>
    </location>
</feature>
<evidence type="ECO:0000313" key="8">
    <source>
        <dbReference type="EMBL" id="MFC4664300.1"/>
    </source>
</evidence>
<evidence type="ECO:0000256" key="5">
    <source>
        <dbReference type="SAM" id="MobiDB-lite"/>
    </source>
</evidence>
<evidence type="ECO:0000256" key="1">
    <source>
        <dbReference type="ARBA" id="ARBA00022475"/>
    </source>
</evidence>
<evidence type="ECO:0000256" key="6">
    <source>
        <dbReference type="SAM" id="Phobius"/>
    </source>
</evidence>
<dbReference type="PANTHER" id="PTHR41335">
    <property type="entry name" value="MEMBRANE PROTEIN-RELATED"/>
    <property type="match status" value="1"/>
</dbReference>
<dbReference type="InterPro" id="IPR010445">
    <property type="entry name" value="LapA_dom"/>
</dbReference>
<keyword evidence="4 6" id="KW-0472">Membrane</keyword>
<evidence type="ECO:0000259" key="7">
    <source>
        <dbReference type="Pfam" id="PF06305"/>
    </source>
</evidence>
<keyword evidence="1" id="KW-1003">Cell membrane</keyword>
<feature type="transmembrane region" description="Helical" evidence="6">
    <location>
        <begin position="41"/>
        <end position="65"/>
    </location>
</feature>
<feature type="compositionally biased region" description="Basic and acidic residues" evidence="5">
    <location>
        <begin position="97"/>
        <end position="126"/>
    </location>
</feature>
<feature type="transmembrane region" description="Helical" evidence="6">
    <location>
        <begin position="7"/>
        <end position="35"/>
    </location>
</feature>
<evidence type="ECO:0000256" key="4">
    <source>
        <dbReference type="ARBA" id="ARBA00023136"/>
    </source>
</evidence>
<evidence type="ECO:0000313" key="9">
    <source>
        <dbReference type="Proteomes" id="UP001595988"/>
    </source>
</evidence>
<accession>A0ABV9K2L6</accession>
<feature type="domain" description="Lipopolysaccharide assembly protein A" evidence="7">
    <location>
        <begin position="24"/>
        <end position="84"/>
    </location>
</feature>
<evidence type="ECO:0000256" key="3">
    <source>
        <dbReference type="ARBA" id="ARBA00022989"/>
    </source>
</evidence>
<proteinExistence type="predicted"/>
<keyword evidence="9" id="KW-1185">Reference proteome</keyword>
<dbReference type="PANTHER" id="PTHR41335:SF1">
    <property type="entry name" value="MEMBRANE PROTEIN"/>
    <property type="match status" value="1"/>
</dbReference>
<organism evidence="8 9">
    <name type="scientific">Oceanobacillus aidingensis</name>
    <dbReference type="NCBI Taxonomy" id="645964"/>
    <lineage>
        <taxon>Bacteria</taxon>
        <taxon>Bacillati</taxon>
        <taxon>Bacillota</taxon>
        <taxon>Bacilli</taxon>
        <taxon>Bacillales</taxon>
        <taxon>Bacillaceae</taxon>
        <taxon>Oceanobacillus</taxon>
    </lineage>
</organism>
<comment type="caution">
    <text evidence="8">The sequence shown here is derived from an EMBL/GenBank/DDBJ whole genome shotgun (WGS) entry which is preliminary data.</text>
</comment>
<keyword evidence="2 6" id="KW-0812">Transmembrane</keyword>
<dbReference type="RefSeq" id="WP_289584811.1">
    <property type="nucleotide sequence ID" value="NZ_JBHSFT010000048.1"/>
</dbReference>
<name>A0ABV9K2L6_9BACI</name>
<evidence type="ECO:0000256" key="2">
    <source>
        <dbReference type="ARBA" id="ARBA00022692"/>
    </source>
</evidence>
<gene>
    <name evidence="8" type="ORF">ACFO3P_19160</name>
</gene>
<sequence length="126" mass="14509">MNAQVYVILAIIFVIIIAVFAVINVDPVAVNYLFWTQESPLILVILFSVLMGGLITAAVGAIRLYRAHQEVKKLRTENERLKKRMAANGMTDELDNENGRNDKKDYQESRKEMRVERRNAKRTDKE</sequence>
<dbReference type="Proteomes" id="UP001595988">
    <property type="component" value="Unassembled WGS sequence"/>
</dbReference>
<reference evidence="9" key="1">
    <citation type="journal article" date="2019" name="Int. J. Syst. Evol. Microbiol.">
        <title>The Global Catalogue of Microorganisms (GCM) 10K type strain sequencing project: providing services to taxonomists for standard genome sequencing and annotation.</title>
        <authorList>
            <consortium name="The Broad Institute Genomics Platform"/>
            <consortium name="The Broad Institute Genome Sequencing Center for Infectious Disease"/>
            <person name="Wu L."/>
            <person name="Ma J."/>
        </authorList>
    </citation>
    <scope>NUCLEOTIDE SEQUENCE [LARGE SCALE GENOMIC DNA]</scope>
    <source>
        <strain evidence="9">CCUG 37257</strain>
    </source>
</reference>
<protein>
    <submittedName>
        <fullName evidence="8">Lipopolysaccharide assembly LapA domain-containing protein</fullName>
    </submittedName>
</protein>
<dbReference type="EMBL" id="JBHSFT010000048">
    <property type="protein sequence ID" value="MFC4664300.1"/>
    <property type="molecule type" value="Genomic_DNA"/>
</dbReference>
<dbReference type="Pfam" id="PF06305">
    <property type="entry name" value="LapA_dom"/>
    <property type="match status" value="1"/>
</dbReference>